<name>A0A0W0YAB8_9GAMM</name>
<dbReference type="Gene3D" id="3.40.50.300">
    <property type="entry name" value="P-loop containing nucleotide triphosphate hydrolases"/>
    <property type="match status" value="1"/>
</dbReference>
<accession>A0A0W0YAB8</accession>
<reference evidence="2 3" key="1">
    <citation type="submission" date="2015-11" db="EMBL/GenBank/DDBJ databases">
        <title>Genomic analysis of 38 Legionella species identifies large and diverse effector repertoires.</title>
        <authorList>
            <person name="Burstein D."/>
            <person name="Amaro F."/>
            <person name="Zusman T."/>
            <person name="Lifshitz Z."/>
            <person name="Cohen O."/>
            <person name="Gilbert J.A."/>
            <person name="Pupko T."/>
            <person name="Shuman H.A."/>
            <person name="Segal G."/>
        </authorList>
    </citation>
    <scope>NUCLEOTIDE SEQUENCE [LARGE SCALE GENOMIC DNA]</scope>
    <source>
        <strain evidence="2 3">SC-63-C7</strain>
    </source>
</reference>
<keyword evidence="3" id="KW-1185">Reference proteome</keyword>
<gene>
    <name evidence="2" type="ORF">Lsan_3976</name>
</gene>
<sequence length="285" mass="32515">MFFVIIGGASGSGKTGLSHRLLTKLQDAGISAQILNMDDYYHEIPEGVDLEYFRKNTNFDTPDMLHLDLLQKHIAELNKGKSITKPLFDFKSNHRVGEETVHPSDVIIMEGIFAQYFYKKYGLSDLPVVTVNITTENYLDVIERRIKRDIEQRGRVRLEGVKQEKKYVGPGFLKYTASSSVGADVYVCNEHREGSEEQQLMLDTKAAEIVAELNRKRIEIESGKAQLKKTRPNVQEMVAKSHLMAGTLFHPHKFEGHFSGVFNDFKGNFVREFNEQEIKESQLTL</sequence>
<feature type="domain" description="Phosphoribulokinase/uridine kinase" evidence="1">
    <location>
        <begin position="5"/>
        <end position="187"/>
    </location>
</feature>
<dbReference type="AlphaFoldDB" id="A0A0W0YAB8"/>
<evidence type="ECO:0000259" key="1">
    <source>
        <dbReference type="Pfam" id="PF00485"/>
    </source>
</evidence>
<dbReference type="PANTHER" id="PTHR10285">
    <property type="entry name" value="URIDINE KINASE"/>
    <property type="match status" value="1"/>
</dbReference>
<dbReference type="STRING" id="45074.Lsan_3976"/>
<dbReference type="Pfam" id="PF00485">
    <property type="entry name" value="PRK"/>
    <property type="match status" value="1"/>
</dbReference>
<evidence type="ECO:0000313" key="3">
    <source>
        <dbReference type="Proteomes" id="UP000054703"/>
    </source>
</evidence>
<keyword evidence="2" id="KW-0418">Kinase</keyword>
<proteinExistence type="predicted"/>
<dbReference type="EMBL" id="LNYU01000091">
    <property type="protein sequence ID" value="KTD53566.1"/>
    <property type="molecule type" value="Genomic_DNA"/>
</dbReference>
<dbReference type="PATRIC" id="fig|45074.5.peg.4268"/>
<keyword evidence="2" id="KW-0808">Transferase</keyword>
<comment type="caution">
    <text evidence="2">The sequence shown here is derived from an EMBL/GenBank/DDBJ whole genome shotgun (WGS) entry which is preliminary data.</text>
</comment>
<dbReference type="GO" id="GO:0005524">
    <property type="term" value="F:ATP binding"/>
    <property type="evidence" value="ECO:0007669"/>
    <property type="project" value="InterPro"/>
</dbReference>
<dbReference type="InterPro" id="IPR027417">
    <property type="entry name" value="P-loop_NTPase"/>
</dbReference>
<organism evidence="2 3">
    <name type="scientific">Legionella santicrucis</name>
    <dbReference type="NCBI Taxonomy" id="45074"/>
    <lineage>
        <taxon>Bacteria</taxon>
        <taxon>Pseudomonadati</taxon>
        <taxon>Pseudomonadota</taxon>
        <taxon>Gammaproteobacteria</taxon>
        <taxon>Legionellales</taxon>
        <taxon>Legionellaceae</taxon>
        <taxon>Legionella</taxon>
    </lineage>
</organism>
<dbReference type="PRINTS" id="PR00988">
    <property type="entry name" value="URIDINKINASE"/>
</dbReference>
<evidence type="ECO:0000313" key="2">
    <source>
        <dbReference type="EMBL" id="KTD53566.1"/>
    </source>
</evidence>
<dbReference type="Proteomes" id="UP000054703">
    <property type="component" value="Unassembled WGS sequence"/>
</dbReference>
<protein>
    <submittedName>
        <fullName evidence="2">Uridine kinase</fullName>
    </submittedName>
</protein>
<dbReference type="RefSeq" id="WP_058515852.1">
    <property type="nucleotide sequence ID" value="NZ_CAAAIH010000006.1"/>
</dbReference>
<dbReference type="InterPro" id="IPR006083">
    <property type="entry name" value="PRK/URK"/>
</dbReference>
<dbReference type="OrthoDB" id="5645394at2"/>
<dbReference type="SUPFAM" id="SSF52540">
    <property type="entry name" value="P-loop containing nucleoside triphosphate hydrolases"/>
    <property type="match status" value="1"/>
</dbReference>
<dbReference type="GO" id="GO:0016301">
    <property type="term" value="F:kinase activity"/>
    <property type="evidence" value="ECO:0007669"/>
    <property type="project" value="UniProtKB-KW"/>
</dbReference>